<proteinExistence type="predicted"/>
<evidence type="ECO:0000313" key="1">
    <source>
        <dbReference type="EMBL" id="PNT69547.1"/>
    </source>
</evidence>
<sequence>MGVTIPLHPAGTSINRFGKCCCLLHQSYRGRTGAVLFACFISSSSRCYFQGQFLGAFSAGGGVRRSQEEEVRKKNGSQRREEEHLAVALRLLAIFHGRIITRTLIYEHEIL</sequence>
<dbReference type="Gramene" id="PNT69547">
    <property type="protein sequence ID" value="PNT69547"/>
    <property type="gene ID" value="BRADI_3g57531v3"/>
</dbReference>
<gene>
    <name evidence="1" type="ORF">BRADI_3g57531v3</name>
</gene>
<dbReference type="EMBL" id="CM000882">
    <property type="protein sequence ID" value="PNT69547.1"/>
    <property type="molecule type" value="Genomic_DNA"/>
</dbReference>
<dbReference type="InParanoid" id="A0A2K2D5J0"/>
<reference evidence="1 2" key="1">
    <citation type="journal article" date="2010" name="Nature">
        <title>Genome sequencing and analysis of the model grass Brachypodium distachyon.</title>
        <authorList>
            <consortium name="International Brachypodium Initiative"/>
        </authorList>
    </citation>
    <scope>NUCLEOTIDE SEQUENCE [LARGE SCALE GENOMIC DNA]</scope>
    <source>
        <strain evidence="1 2">Bd21</strain>
    </source>
</reference>
<dbReference type="EnsemblPlants" id="PNT69547">
    <property type="protein sequence ID" value="PNT69547"/>
    <property type="gene ID" value="BRADI_3g57531v3"/>
</dbReference>
<dbReference type="Proteomes" id="UP000008810">
    <property type="component" value="Chromosome 3"/>
</dbReference>
<accession>A0A2K2D5J0</accession>
<reference evidence="1" key="2">
    <citation type="submission" date="2017-06" db="EMBL/GenBank/DDBJ databases">
        <title>WGS assembly of Brachypodium distachyon.</title>
        <authorList>
            <consortium name="The International Brachypodium Initiative"/>
            <person name="Lucas S."/>
            <person name="Harmon-Smith M."/>
            <person name="Lail K."/>
            <person name="Tice H."/>
            <person name="Grimwood J."/>
            <person name="Bruce D."/>
            <person name="Barry K."/>
            <person name="Shu S."/>
            <person name="Lindquist E."/>
            <person name="Wang M."/>
            <person name="Pitluck S."/>
            <person name="Vogel J.P."/>
            <person name="Garvin D.F."/>
            <person name="Mockler T.C."/>
            <person name="Schmutz J."/>
            <person name="Rokhsar D."/>
            <person name="Bevan M.W."/>
        </authorList>
    </citation>
    <scope>NUCLEOTIDE SEQUENCE</scope>
    <source>
        <strain evidence="1">Bd21</strain>
    </source>
</reference>
<name>A0A2K2D5J0_BRADI</name>
<dbReference type="AlphaFoldDB" id="A0A2K2D5J0"/>
<evidence type="ECO:0000313" key="2">
    <source>
        <dbReference type="EnsemblPlants" id="PNT69547"/>
    </source>
</evidence>
<protein>
    <submittedName>
        <fullName evidence="1 2">Uncharacterized protein</fullName>
    </submittedName>
</protein>
<evidence type="ECO:0000313" key="3">
    <source>
        <dbReference type="Proteomes" id="UP000008810"/>
    </source>
</evidence>
<organism evidence="1">
    <name type="scientific">Brachypodium distachyon</name>
    <name type="common">Purple false brome</name>
    <name type="synonym">Trachynia distachya</name>
    <dbReference type="NCBI Taxonomy" id="15368"/>
    <lineage>
        <taxon>Eukaryota</taxon>
        <taxon>Viridiplantae</taxon>
        <taxon>Streptophyta</taxon>
        <taxon>Embryophyta</taxon>
        <taxon>Tracheophyta</taxon>
        <taxon>Spermatophyta</taxon>
        <taxon>Magnoliopsida</taxon>
        <taxon>Liliopsida</taxon>
        <taxon>Poales</taxon>
        <taxon>Poaceae</taxon>
        <taxon>BOP clade</taxon>
        <taxon>Pooideae</taxon>
        <taxon>Stipodae</taxon>
        <taxon>Brachypodieae</taxon>
        <taxon>Brachypodium</taxon>
    </lineage>
</organism>
<keyword evidence="3" id="KW-1185">Reference proteome</keyword>
<reference evidence="2" key="3">
    <citation type="submission" date="2018-08" db="UniProtKB">
        <authorList>
            <consortium name="EnsemblPlants"/>
        </authorList>
    </citation>
    <scope>IDENTIFICATION</scope>
    <source>
        <strain evidence="2">cv. Bd21</strain>
    </source>
</reference>